<dbReference type="Pfam" id="PF11017">
    <property type="entry name" value="DUF2855"/>
    <property type="match status" value="1"/>
</dbReference>
<proteinExistence type="predicted"/>
<accession>A0A6J7CSV1</accession>
<dbReference type="EMBL" id="CAFBLP010000003">
    <property type="protein sequence ID" value="CAB4860035.1"/>
    <property type="molecule type" value="Genomic_DNA"/>
</dbReference>
<organism evidence="1">
    <name type="scientific">freshwater metagenome</name>
    <dbReference type="NCBI Taxonomy" id="449393"/>
    <lineage>
        <taxon>unclassified sequences</taxon>
        <taxon>metagenomes</taxon>
        <taxon>ecological metagenomes</taxon>
    </lineage>
</organism>
<evidence type="ECO:0000313" key="1">
    <source>
        <dbReference type="EMBL" id="CAB4860035.1"/>
    </source>
</evidence>
<reference evidence="1" key="1">
    <citation type="submission" date="2020-05" db="EMBL/GenBank/DDBJ databases">
        <authorList>
            <person name="Chiriac C."/>
            <person name="Salcher M."/>
            <person name="Ghai R."/>
            <person name="Kavagutti S V."/>
        </authorList>
    </citation>
    <scope>NUCLEOTIDE SEQUENCE</scope>
</reference>
<sequence length="363" mass="39752">MDLEVVRADLQRVGEHRATPVALADGQIRVRVDAFALSANNISYAVFGDMMNYWDFFPAGTVSDDNAVWGRIPVWGFGQVVESLSPDVIVGERLFGYFPMGDELVITCGRADARGITDVSPHRSALASAYNRYQRCATDSAYRAEREAHQMLLYPLFFTSFVVDDFLLDNDDFGAEQIVISSASAKTAIGAAYLAHRRGQRVVGLTSAGNTDFVTSLGVYDEVITYTDVASIAPVPSVYVDVAGDQVVRHAVHARLGDLLGHSMTVGGTHWDSPADTDAATLAGPRPTFFFAPSQISKRSKEWGRDGLDARVSEAWHLFAAWVDGWIDFRHADTPEAVITLYRELLSGRVDPRLGHLCSLITT</sequence>
<protein>
    <submittedName>
        <fullName evidence="1">Unannotated protein</fullName>
    </submittedName>
</protein>
<gene>
    <name evidence="1" type="ORF">UFOPK3376_00204</name>
</gene>
<dbReference type="AlphaFoldDB" id="A0A6J7CSV1"/>
<dbReference type="InterPro" id="IPR021276">
    <property type="entry name" value="DUF2855"/>
</dbReference>
<name>A0A6J7CSV1_9ZZZZ</name>